<keyword evidence="8" id="KW-1185">Reference proteome</keyword>
<evidence type="ECO:0000256" key="2">
    <source>
        <dbReference type="ARBA" id="ARBA00023125"/>
    </source>
</evidence>
<evidence type="ECO:0000259" key="4">
    <source>
        <dbReference type="PROSITE" id="PS01124"/>
    </source>
</evidence>
<dbReference type="PRINTS" id="PR00032">
    <property type="entry name" value="HTHARAC"/>
</dbReference>
<evidence type="ECO:0000313" key="7">
    <source>
        <dbReference type="Proteomes" id="UP000267159"/>
    </source>
</evidence>
<dbReference type="GO" id="GO:0043565">
    <property type="term" value="F:sequence-specific DNA binding"/>
    <property type="evidence" value="ECO:0007669"/>
    <property type="project" value="InterPro"/>
</dbReference>
<evidence type="ECO:0000256" key="1">
    <source>
        <dbReference type="ARBA" id="ARBA00023015"/>
    </source>
</evidence>
<organism evidence="5 7">
    <name type="scientific">Bacteroides acidifaciens</name>
    <dbReference type="NCBI Taxonomy" id="85831"/>
    <lineage>
        <taxon>Bacteria</taxon>
        <taxon>Pseudomonadati</taxon>
        <taxon>Bacteroidota</taxon>
        <taxon>Bacteroidia</taxon>
        <taxon>Bacteroidales</taxon>
        <taxon>Bacteroidaceae</taxon>
        <taxon>Bacteroides</taxon>
    </lineage>
</organism>
<dbReference type="PROSITE" id="PS01124">
    <property type="entry name" value="HTH_ARAC_FAMILY_2"/>
    <property type="match status" value="1"/>
</dbReference>
<name>A0A3L7YZ58_9BACE</name>
<accession>A0A3L7YZ58</accession>
<dbReference type="EMBL" id="SRZA01000058">
    <property type="protein sequence ID" value="TGX99820.1"/>
    <property type="molecule type" value="Genomic_DNA"/>
</dbReference>
<evidence type="ECO:0000313" key="5">
    <source>
        <dbReference type="EMBL" id="RLT81244.1"/>
    </source>
</evidence>
<feature type="domain" description="HTH araC/xylS-type" evidence="4">
    <location>
        <begin position="1"/>
        <end position="41"/>
    </location>
</feature>
<dbReference type="InterPro" id="IPR018060">
    <property type="entry name" value="HTH_AraC"/>
</dbReference>
<keyword evidence="3" id="KW-0804">Transcription</keyword>
<dbReference type="InterPro" id="IPR009057">
    <property type="entry name" value="Homeodomain-like_sf"/>
</dbReference>
<dbReference type="Proteomes" id="UP000305751">
    <property type="component" value="Unassembled WGS sequence"/>
</dbReference>
<dbReference type="Proteomes" id="UP000267159">
    <property type="component" value="Unassembled WGS sequence"/>
</dbReference>
<dbReference type="Gene3D" id="1.10.10.60">
    <property type="entry name" value="Homeodomain-like"/>
    <property type="match status" value="1"/>
</dbReference>
<evidence type="ECO:0000313" key="6">
    <source>
        <dbReference type="EMBL" id="TGX99820.1"/>
    </source>
</evidence>
<evidence type="ECO:0000313" key="8">
    <source>
        <dbReference type="Proteomes" id="UP000305751"/>
    </source>
</evidence>
<comment type="caution">
    <text evidence="5">The sequence shown here is derived from an EMBL/GenBank/DDBJ whole genome shotgun (WGS) entry which is preliminary data.</text>
</comment>
<dbReference type="Pfam" id="PF12833">
    <property type="entry name" value="HTH_18"/>
    <property type="match status" value="1"/>
</dbReference>
<sequence length="47" mass="5716">MREREYQTDEICYIVGFNNPSYFARYFQKQFGILPKDYVKNLSTQTI</sequence>
<proteinExistence type="predicted"/>
<dbReference type="AlphaFoldDB" id="A0A3L7YZ58"/>
<dbReference type="InterPro" id="IPR020449">
    <property type="entry name" value="Tscrpt_reg_AraC-type_HTH"/>
</dbReference>
<reference evidence="6 8" key="2">
    <citation type="submission" date="2019-04" db="EMBL/GenBank/DDBJ databases">
        <title>Microbes associate with the intestines of laboratory mice.</title>
        <authorList>
            <person name="Navarre W."/>
            <person name="Wong E."/>
            <person name="Huang K."/>
            <person name="Tropini C."/>
            <person name="Ng K."/>
            <person name="Yu B."/>
        </authorList>
    </citation>
    <scope>NUCLEOTIDE SEQUENCE [LARGE SCALE GENOMIC DNA]</scope>
    <source>
        <strain evidence="6 8">NM70_E10</strain>
    </source>
</reference>
<keyword evidence="2" id="KW-0238">DNA-binding</keyword>
<dbReference type="EMBL" id="RAZM01000007">
    <property type="protein sequence ID" value="RLT81244.1"/>
    <property type="molecule type" value="Genomic_DNA"/>
</dbReference>
<reference evidence="5 7" key="1">
    <citation type="submission" date="2018-09" db="EMBL/GenBank/DDBJ databases">
        <title>Murine metabolic-syndrome-specific gut microbial biobank.</title>
        <authorList>
            <person name="Liu C."/>
        </authorList>
    </citation>
    <scope>NUCLEOTIDE SEQUENCE [LARGE SCALE GENOMIC DNA]</scope>
    <source>
        <strain evidence="5 7">0.1X-D8-26</strain>
    </source>
</reference>
<protein>
    <submittedName>
        <fullName evidence="5">AraC family transcriptional regulator</fullName>
    </submittedName>
</protein>
<dbReference type="GO" id="GO:0003700">
    <property type="term" value="F:DNA-binding transcription factor activity"/>
    <property type="evidence" value="ECO:0007669"/>
    <property type="project" value="InterPro"/>
</dbReference>
<evidence type="ECO:0000256" key="3">
    <source>
        <dbReference type="ARBA" id="ARBA00023163"/>
    </source>
</evidence>
<gene>
    <name evidence="5" type="ORF">D7Y07_03835</name>
    <name evidence="6" type="ORF">E5356_15160</name>
</gene>
<dbReference type="SUPFAM" id="SSF46689">
    <property type="entry name" value="Homeodomain-like"/>
    <property type="match status" value="1"/>
</dbReference>
<dbReference type="RefSeq" id="WP_121766859.1">
    <property type="nucleotide sequence ID" value="NZ_CAOOUP010000113.1"/>
</dbReference>
<keyword evidence="1" id="KW-0805">Transcription regulation</keyword>